<dbReference type="AlphaFoldDB" id="A0ABD2AQ57"/>
<evidence type="ECO:0000256" key="1">
    <source>
        <dbReference type="SAM" id="MobiDB-lite"/>
    </source>
</evidence>
<feature type="compositionally biased region" description="Gly residues" evidence="1">
    <location>
        <begin position="127"/>
        <end position="137"/>
    </location>
</feature>
<evidence type="ECO:0000313" key="3">
    <source>
        <dbReference type="Proteomes" id="UP001607302"/>
    </source>
</evidence>
<comment type="caution">
    <text evidence="2">The sequence shown here is derived from an EMBL/GenBank/DDBJ whole genome shotgun (WGS) entry which is preliminary data.</text>
</comment>
<reference evidence="2 3" key="1">
    <citation type="journal article" date="2024" name="Ann. Entomol. Soc. Am.">
        <title>Genomic analyses of the southern and eastern yellowjacket wasps (Hymenoptera: Vespidae) reveal evolutionary signatures of social life.</title>
        <authorList>
            <person name="Catto M.A."/>
            <person name="Caine P.B."/>
            <person name="Orr S.E."/>
            <person name="Hunt B.G."/>
            <person name="Goodisman M.A.D."/>
        </authorList>
    </citation>
    <scope>NUCLEOTIDE SEQUENCE [LARGE SCALE GENOMIC DNA]</scope>
    <source>
        <strain evidence="2">233</strain>
        <tissue evidence="2">Head and thorax</tissue>
    </source>
</reference>
<evidence type="ECO:0000313" key="2">
    <source>
        <dbReference type="EMBL" id="KAL2722757.1"/>
    </source>
</evidence>
<name>A0ABD2AQ57_VESSQ</name>
<feature type="compositionally biased region" description="Low complexity" evidence="1">
    <location>
        <begin position="247"/>
        <end position="264"/>
    </location>
</feature>
<feature type="region of interest" description="Disordered" evidence="1">
    <location>
        <begin position="242"/>
        <end position="272"/>
    </location>
</feature>
<feature type="region of interest" description="Disordered" evidence="1">
    <location>
        <begin position="175"/>
        <end position="194"/>
    </location>
</feature>
<accession>A0ABD2AQ57</accession>
<keyword evidence="3" id="KW-1185">Reference proteome</keyword>
<gene>
    <name evidence="2" type="ORF">V1478_009620</name>
</gene>
<feature type="region of interest" description="Disordered" evidence="1">
    <location>
        <begin position="1"/>
        <end position="67"/>
    </location>
</feature>
<protein>
    <submittedName>
        <fullName evidence="2">Calmodulin-binding transcription activator 2-like isoform X1</fullName>
    </submittedName>
</protein>
<organism evidence="2 3">
    <name type="scientific">Vespula squamosa</name>
    <name type="common">Southern yellow jacket</name>
    <name type="synonym">Wasp</name>
    <dbReference type="NCBI Taxonomy" id="30214"/>
    <lineage>
        <taxon>Eukaryota</taxon>
        <taxon>Metazoa</taxon>
        <taxon>Ecdysozoa</taxon>
        <taxon>Arthropoda</taxon>
        <taxon>Hexapoda</taxon>
        <taxon>Insecta</taxon>
        <taxon>Pterygota</taxon>
        <taxon>Neoptera</taxon>
        <taxon>Endopterygota</taxon>
        <taxon>Hymenoptera</taxon>
        <taxon>Apocrita</taxon>
        <taxon>Aculeata</taxon>
        <taxon>Vespoidea</taxon>
        <taxon>Vespidae</taxon>
        <taxon>Vespinae</taxon>
        <taxon>Vespula</taxon>
    </lineage>
</organism>
<feature type="region of interest" description="Disordered" evidence="1">
    <location>
        <begin position="127"/>
        <end position="147"/>
    </location>
</feature>
<sequence>MESGSAPFREEQTSPPRSRRNHHRTSIRNDRRQFSYEGSHANECEGEAGGNDRKGALESGGGVGEGVIRWLSGPTYEEEEKRREIEVARKRKRDKSYKGLDHLRMRQVVVLEPAGSVLVIRQTSLSGGGGGGGGGGNNTNNNGHEGHTLANHVAVSSNASKDHNKNRIVVVRSSSTRMKTSVDDSTSPNRKGNINVNGKCTGGINCKTSGTVVLGSVSKSAERNDHLRNDHKNQEGIVVGGGGGGSSSSSVAAATAAAGESNSGCRPRTSKDAVHENVAIEKKFDGADPISDTQYSCLHTQVWNCTNRMTIFDIAIALDV</sequence>
<dbReference type="EMBL" id="JAUDFV010000141">
    <property type="protein sequence ID" value="KAL2722757.1"/>
    <property type="molecule type" value="Genomic_DNA"/>
</dbReference>
<feature type="compositionally biased region" description="Basic residues" evidence="1">
    <location>
        <begin position="17"/>
        <end position="26"/>
    </location>
</feature>
<dbReference type="Proteomes" id="UP001607302">
    <property type="component" value="Unassembled WGS sequence"/>
</dbReference>
<proteinExistence type="predicted"/>